<name>A0A0W0WKE3_9GAMM</name>
<accession>A0A0W0WKE3</accession>
<gene>
    <name evidence="2" type="ORF">Lnau_2439</name>
</gene>
<evidence type="ECO:0000256" key="1">
    <source>
        <dbReference type="SAM" id="MobiDB-lite"/>
    </source>
</evidence>
<dbReference type="Proteomes" id="UP000054725">
    <property type="component" value="Unassembled WGS sequence"/>
</dbReference>
<dbReference type="AlphaFoldDB" id="A0A0W0WKE3"/>
<organism evidence="2 3">
    <name type="scientific">Legionella nautarum</name>
    <dbReference type="NCBI Taxonomy" id="45070"/>
    <lineage>
        <taxon>Bacteria</taxon>
        <taxon>Pseudomonadati</taxon>
        <taxon>Pseudomonadota</taxon>
        <taxon>Gammaproteobacteria</taxon>
        <taxon>Legionellales</taxon>
        <taxon>Legionellaceae</taxon>
        <taxon>Legionella</taxon>
    </lineage>
</organism>
<sequence>MRAPQAERNNEYKLPKSSFRGDTSARTESGKYEKYPSLTAISYKGSLAQAKTQHTTR</sequence>
<comment type="caution">
    <text evidence="2">The sequence shown here is derived from an EMBL/GenBank/DDBJ whole genome shotgun (WGS) entry which is preliminary data.</text>
</comment>
<dbReference type="EMBL" id="LNYO01000024">
    <property type="protein sequence ID" value="KTD32791.1"/>
    <property type="molecule type" value="Genomic_DNA"/>
</dbReference>
<keyword evidence="3" id="KW-1185">Reference proteome</keyword>
<reference evidence="2 3" key="1">
    <citation type="submission" date="2015-11" db="EMBL/GenBank/DDBJ databases">
        <title>Genomic analysis of 38 Legionella species identifies large and diverse effector repertoires.</title>
        <authorList>
            <person name="Burstein D."/>
            <person name="Amaro F."/>
            <person name="Zusman T."/>
            <person name="Lifshitz Z."/>
            <person name="Cohen O."/>
            <person name="Gilbert J.A."/>
            <person name="Pupko T."/>
            <person name="Shuman H.A."/>
            <person name="Segal G."/>
        </authorList>
    </citation>
    <scope>NUCLEOTIDE SEQUENCE [LARGE SCALE GENOMIC DNA]</scope>
    <source>
        <strain evidence="2 3">ATCC 49506</strain>
    </source>
</reference>
<protein>
    <submittedName>
        <fullName evidence="2">Uncharacterized protein</fullName>
    </submittedName>
</protein>
<feature type="region of interest" description="Disordered" evidence="1">
    <location>
        <begin position="1"/>
        <end position="31"/>
    </location>
</feature>
<proteinExistence type="predicted"/>
<evidence type="ECO:0000313" key="2">
    <source>
        <dbReference type="EMBL" id="KTD32791.1"/>
    </source>
</evidence>
<evidence type="ECO:0000313" key="3">
    <source>
        <dbReference type="Proteomes" id="UP000054725"/>
    </source>
</evidence>